<name>A0A1I2ZQK9_9RHOB</name>
<dbReference type="OrthoDB" id="7063435at2"/>
<dbReference type="Proteomes" id="UP000183635">
    <property type="component" value="Unassembled WGS sequence"/>
</dbReference>
<dbReference type="RefSeq" id="WP_074966946.1">
    <property type="nucleotide sequence ID" value="NZ_CBCRYP010000055.1"/>
</dbReference>
<gene>
    <name evidence="1" type="ORF">SAMN04488021_1105</name>
</gene>
<dbReference type="STRING" id="34004.SAMN04488021_1105"/>
<proteinExistence type="predicted"/>
<reference evidence="1 2" key="1">
    <citation type="submission" date="2016-10" db="EMBL/GenBank/DDBJ databases">
        <authorList>
            <person name="de Groot N.N."/>
        </authorList>
    </citation>
    <scope>NUCLEOTIDE SEQUENCE [LARGE SCALE GENOMIC DNA]</scope>
    <source>
        <strain evidence="1 2">DSM 8537</strain>
    </source>
</reference>
<sequence length="135" mass="15508">MDIFFTSVGHGKLGRQLNEIYMPMNRVLKDRLGERDYGPGLKKWFLLFGMLPADFDGHDAPERVQFKRKEKVFDLRLHLSNEAFRQADEAGRKALVVDCMLRSLDLIEAKKIPDFDIQALKADVEAIARAEGWVT</sequence>
<keyword evidence="2" id="KW-1185">Reference proteome</keyword>
<accession>A0A1I2ZQK9</accession>
<evidence type="ECO:0000313" key="1">
    <source>
        <dbReference type="EMBL" id="SFH39809.1"/>
    </source>
</evidence>
<protein>
    <submittedName>
        <fullName evidence="1">Immunity protein 44</fullName>
    </submittedName>
</protein>
<dbReference type="EMBL" id="FOPU01000010">
    <property type="protein sequence ID" value="SFH39809.1"/>
    <property type="molecule type" value="Genomic_DNA"/>
</dbReference>
<dbReference type="AlphaFoldDB" id="A0A1I2ZQK9"/>
<organism evidence="1 2">
    <name type="scientific">Paracoccus aminovorans</name>
    <dbReference type="NCBI Taxonomy" id="34004"/>
    <lineage>
        <taxon>Bacteria</taxon>
        <taxon>Pseudomonadati</taxon>
        <taxon>Pseudomonadota</taxon>
        <taxon>Alphaproteobacteria</taxon>
        <taxon>Rhodobacterales</taxon>
        <taxon>Paracoccaceae</taxon>
        <taxon>Paracoccus</taxon>
    </lineage>
</organism>
<dbReference type="Pfam" id="PF15571">
    <property type="entry name" value="Imm44"/>
    <property type="match status" value="1"/>
</dbReference>
<evidence type="ECO:0000313" key="2">
    <source>
        <dbReference type="Proteomes" id="UP000183635"/>
    </source>
</evidence>
<dbReference type="InterPro" id="IPR029078">
    <property type="entry name" value="Imm44"/>
</dbReference>